<sequence length="69" mass="6980">MTPGVGCLGRYDGLPGGGPAEPIALAGAGVRGRLDSRRAAVRTGRPALVLDCDVLNRQIGNMAPIPTAI</sequence>
<reference evidence="1 2" key="1">
    <citation type="submission" date="2018-10" db="EMBL/GenBank/DDBJ databases">
        <title>Sequencing the genomes of 1000 actinobacteria strains.</title>
        <authorList>
            <person name="Klenk H.-P."/>
        </authorList>
    </citation>
    <scope>NUCLEOTIDE SEQUENCE [LARGE SCALE GENOMIC DNA]</scope>
    <source>
        <strain evidence="1 2">DSM 45175</strain>
    </source>
</reference>
<organism evidence="1 2">
    <name type="scientific">Micromonospora pisi</name>
    <dbReference type="NCBI Taxonomy" id="589240"/>
    <lineage>
        <taxon>Bacteria</taxon>
        <taxon>Bacillati</taxon>
        <taxon>Actinomycetota</taxon>
        <taxon>Actinomycetes</taxon>
        <taxon>Micromonosporales</taxon>
        <taxon>Micromonosporaceae</taxon>
        <taxon>Micromonospora</taxon>
    </lineage>
</organism>
<dbReference type="EMBL" id="RBKT01000001">
    <property type="protein sequence ID" value="RKR89316.1"/>
    <property type="molecule type" value="Genomic_DNA"/>
</dbReference>
<comment type="caution">
    <text evidence="1">The sequence shown here is derived from an EMBL/GenBank/DDBJ whole genome shotgun (WGS) entry which is preliminary data.</text>
</comment>
<proteinExistence type="predicted"/>
<evidence type="ECO:0000313" key="1">
    <source>
        <dbReference type="EMBL" id="RKR89316.1"/>
    </source>
</evidence>
<dbReference type="AlphaFoldDB" id="A0A495JJW9"/>
<gene>
    <name evidence="1" type="ORF">BDK92_3660</name>
</gene>
<dbReference type="Proteomes" id="UP000277671">
    <property type="component" value="Unassembled WGS sequence"/>
</dbReference>
<accession>A0A495JJW9</accession>
<keyword evidence="2" id="KW-1185">Reference proteome</keyword>
<protein>
    <submittedName>
        <fullName evidence="1">Uncharacterized protein</fullName>
    </submittedName>
</protein>
<evidence type="ECO:0000313" key="2">
    <source>
        <dbReference type="Proteomes" id="UP000277671"/>
    </source>
</evidence>
<name>A0A495JJW9_9ACTN</name>